<reference evidence="1" key="1">
    <citation type="submission" date="2018-10" db="EMBL/GenBank/DDBJ databases">
        <title>Effector identification in a new, highly contiguous assembly of the strawberry crown rot pathogen Phytophthora cactorum.</title>
        <authorList>
            <person name="Armitage A.D."/>
            <person name="Nellist C.F."/>
            <person name="Bates H."/>
            <person name="Vickerstaff R.J."/>
            <person name="Harrison R.J."/>
        </authorList>
    </citation>
    <scope>NUCLEOTIDE SEQUENCE</scope>
    <source>
        <strain evidence="1">P415</strain>
    </source>
</reference>
<organism evidence="1 2">
    <name type="scientific">Phytophthora cactorum</name>
    <dbReference type="NCBI Taxonomy" id="29920"/>
    <lineage>
        <taxon>Eukaryota</taxon>
        <taxon>Sar</taxon>
        <taxon>Stramenopiles</taxon>
        <taxon>Oomycota</taxon>
        <taxon>Peronosporomycetes</taxon>
        <taxon>Peronosporales</taxon>
        <taxon>Peronosporaceae</taxon>
        <taxon>Phytophthora</taxon>
    </lineage>
</organism>
<dbReference type="EMBL" id="RCML01000867">
    <property type="protein sequence ID" value="KAG2968350.1"/>
    <property type="molecule type" value="Genomic_DNA"/>
</dbReference>
<evidence type="ECO:0000313" key="1">
    <source>
        <dbReference type="EMBL" id="KAG2968350.1"/>
    </source>
</evidence>
<name>A0A8T1F509_9STRA</name>
<dbReference type="AlphaFoldDB" id="A0A8T1F509"/>
<accession>A0A8T1F509</accession>
<proteinExistence type="predicted"/>
<dbReference type="VEuPathDB" id="FungiDB:PC110_g21553"/>
<evidence type="ECO:0000313" key="2">
    <source>
        <dbReference type="Proteomes" id="UP000697107"/>
    </source>
</evidence>
<dbReference type="Proteomes" id="UP000697107">
    <property type="component" value="Unassembled WGS sequence"/>
</dbReference>
<sequence>MVNKAKQASGSAQLSATTFEVLQSTTTGANVCKRELKLDEKFIWTETDQDTIMW</sequence>
<protein>
    <submittedName>
        <fullName evidence="1">Uncharacterized protein</fullName>
    </submittedName>
</protein>
<gene>
    <name evidence="1" type="ORF">PC118_g18066</name>
</gene>
<comment type="caution">
    <text evidence="1">The sequence shown here is derived from an EMBL/GenBank/DDBJ whole genome shotgun (WGS) entry which is preliminary data.</text>
</comment>